<evidence type="ECO:0000259" key="4">
    <source>
        <dbReference type="Pfam" id="PF04213"/>
    </source>
</evidence>
<feature type="region of interest" description="Disordered" evidence="1">
    <location>
        <begin position="430"/>
        <end position="476"/>
    </location>
</feature>
<protein>
    <submittedName>
        <fullName evidence="5">HtaA domain-containing protein</fullName>
    </submittedName>
</protein>
<keyword evidence="2" id="KW-0812">Transmembrane</keyword>
<reference evidence="5" key="2">
    <citation type="submission" date="2020-09" db="EMBL/GenBank/DDBJ databases">
        <authorList>
            <person name="Luo X."/>
        </authorList>
    </citation>
    <scope>NUCLEOTIDE SEQUENCE</scope>
    <source>
        <strain evidence="5">TRM S81-3</strain>
    </source>
</reference>
<feature type="compositionally biased region" description="Low complexity" evidence="1">
    <location>
        <begin position="191"/>
        <end position="254"/>
    </location>
</feature>
<gene>
    <name evidence="5" type="ORF">H0H10_04420</name>
</gene>
<feature type="domain" description="Htaa" evidence="4">
    <location>
        <begin position="45"/>
        <end position="185"/>
    </location>
</feature>
<evidence type="ECO:0000313" key="6">
    <source>
        <dbReference type="Proteomes" id="UP000621210"/>
    </source>
</evidence>
<feature type="signal peptide" evidence="3">
    <location>
        <begin position="1"/>
        <end position="36"/>
    </location>
</feature>
<feature type="transmembrane region" description="Helical" evidence="2">
    <location>
        <begin position="485"/>
        <end position="506"/>
    </location>
</feature>
<evidence type="ECO:0000256" key="3">
    <source>
        <dbReference type="SAM" id="SignalP"/>
    </source>
</evidence>
<feature type="domain" description="Htaa" evidence="4">
    <location>
        <begin position="260"/>
        <end position="419"/>
    </location>
</feature>
<dbReference type="RefSeq" id="WP_188179476.1">
    <property type="nucleotide sequence ID" value="NZ_JACVQF010000145.1"/>
</dbReference>
<keyword evidence="6" id="KW-1185">Reference proteome</keyword>
<feature type="region of interest" description="Disordered" evidence="1">
    <location>
        <begin position="185"/>
        <end position="261"/>
    </location>
</feature>
<name>A0A926QP70_9ACTN</name>
<dbReference type="InterPro" id="IPR006311">
    <property type="entry name" value="TAT_signal"/>
</dbReference>
<evidence type="ECO:0000256" key="1">
    <source>
        <dbReference type="SAM" id="MobiDB-lite"/>
    </source>
</evidence>
<dbReference type="Pfam" id="PF04213">
    <property type="entry name" value="HtaA"/>
    <property type="match status" value="2"/>
</dbReference>
<organism evidence="5 6">
    <name type="scientific">Streptomyces griseicoloratus</name>
    <dbReference type="NCBI Taxonomy" id="2752516"/>
    <lineage>
        <taxon>Bacteria</taxon>
        <taxon>Bacillati</taxon>
        <taxon>Actinomycetota</taxon>
        <taxon>Actinomycetes</taxon>
        <taxon>Kitasatosporales</taxon>
        <taxon>Streptomycetaceae</taxon>
        <taxon>Streptomyces</taxon>
    </lineage>
</organism>
<keyword evidence="2" id="KW-0472">Membrane</keyword>
<proteinExistence type="predicted"/>
<dbReference type="PROSITE" id="PS51318">
    <property type="entry name" value="TAT"/>
    <property type="match status" value="1"/>
</dbReference>
<sequence length="514" mass="50178">MPVRRRRTTALAAAVATAAALGATALATLGATTASAAEVPLKGYELTWGIKQSYRTYVTTFAQGSFTPADGATQADGNGAFTFTDGTGTYDSSAHTLGLAFKGTLGIESKAHRFALTLSDVRFDSKDARITADVTRNGTTEDDVPLATVTVTREMTDMATTLTAEAAEVFGSASYKGAAGDPLTVAQKKQPTPSTSPTTATPTTKPSPTATKSGTPEPTATTTASSSPGPTASTGVSPSPSAPATEAPATQAPAKGEIADGTLRWGVKESFRTYVVSGAAKGRITTSGGATQAAGNGAFTFGDATGTYDTDAGTLTASFQGAVNFKGHETGGTYGLDLTLSNLQATLDGGTGRLTADVTSLGSRTPGVVLADLKAGSAELTAVDDVITVDGIRATLTAAGAEAFGGFYTAGTELDAADLAVALTDGARLPGGGSGPSGGAGATGGSGGASGSTSGGTGSTTGGTGTTTGGVTGGSLASTGSDVPVAAFGAAAAIAVAAGTGAVYAVRRRRPAAR</sequence>
<comment type="caution">
    <text evidence="5">The sequence shown here is derived from an EMBL/GenBank/DDBJ whole genome shotgun (WGS) entry which is preliminary data.</text>
</comment>
<feature type="chain" id="PRO_5036721207" evidence="3">
    <location>
        <begin position="37"/>
        <end position="514"/>
    </location>
</feature>
<accession>A0A926QP70</accession>
<dbReference type="EMBL" id="JACVQF010000145">
    <property type="protein sequence ID" value="MBD0418421.1"/>
    <property type="molecule type" value="Genomic_DNA"/>
</dbReference>
<feature type="compositionally biased region" description="Gly residues" evidence="1">
    <location>
        <begin position="430"/>
        <end position="473"/>
    </location>
</feature>
<keyword evidence="2" id="KW-1133">Transmembrane helix</keyword>
<reference evidence="5" key="1">
    <citation type="submission" date="2020-09" db="EMBL/GenBank/DDBJ databases">
        <title>Streptomyces grisecoloratus sp. nov., isolated from cotton soil.</title>
        <authorList>
            <person name="Xing L."/>
        </authorList>
    </citation>
    <scope>NUCLEOTIDE SEQUENCE</scope>
    <source>
        <strain evidence="5">TRM S81-3</strain>
    </source>
</reference>
<dbReference type="Proteomes" id="UP000621210">
    <property type="component" value="Unassembled WGS sequence"/>
</dbReference>
<dbReference type="InterPro" id="IPR007331">
    <property type="entry name" value="Htaa"/>
</dbReference>
<dbReference type="AlphaFoldDB" id="A0A926QP70"/>
<evidence type="ECO:0000256" key="2">
    <source>
        <dbReference type="SAM" id="Phobius"/>
    </source>
</evidence>
<keyword evidence="3" id="KW-0732">Signal</keyword>
<evidence type="ECO:0000313" key="5">
    <source>
        <dbReference type="EMBL" id="MBD0418421.1"/>
    </source>
</evidence>